<feature type="compositionally biased region" description="Low complexity" evidence="9">
    <location>
        <begin position="313"/>
        <end position="326"/>
    </location>
</feature>
<feature type="repeat" description="WD" evidence="8">
    <location>
        <begin position="141"/>
        <end position="182"/>
    </location>
</feature>
<comment type="similarity">
    <text evidence="2">Belongs to the WD repeat WDR55 family.</text>
</comment>
<evidence type="ECO:0000256" key="7">
    <source>
        <dbReference type="ARBA" id="ARBA00039514"/>
    </source>
</evidence>
<evidence type="ECO:0000313" key="11">
    <source>
        <dbReference type="Proteomes" id="UP000789342"/>
    </source>
</evidence>
<keyword evidence="11" id="KW-1185">Reference proteome</keyword>
<dbReference type="PRINTS" id="PR00320">
    <property type="entry name" value="GPROTEINBRPT"/>
</dbReference>
<dbReference type="AlphaFoldDB" id="A0A9N9FM59"/>
<protein>
    <recommendedName>
        <fullName evidence="6">WD repeat-containing protein JIP5</fullName>
    </recommendedName>
    <alternativeName>
        <fullName evidence="7">WD repeat-containing protein jip5</fullName>
    </alternativeName>
</protein>
<accession>A0A9N9FM59</accession>
<dbReference type="Proteomes" id="UP000789342">
    <property type="component" value="Unassembled WGS sequence"/>
</dbReference>
<evidence type="ECO:0000256" key="3">
    <source>
        <dbReference type="ARBA" id="ARBA00022574"/>
    </source>
</evidence>
<dbReference type="InterPro" id="IPR017422">
    <property type="entry name" value="WDR55"/>
</dbReference>
<dbReference type="EMBL" id="CAJVPV010003205">
    <property type="protein sequence ID" value="CAG8546112.1"/>
    <property type="molecule type" value="Genomic_DNA"/>
</dbReference>
<dbReference type="InterPro" id="IPR020472">
    <property type="entry name" value="WD40_PAC1"/>
</dbReference>
<keyword evidence="4" id="KW-0677">Repeat</keyword>
<keyword evidence="3 8" id="KW-0853">WD repeat</keyword>
<dbReference type="InterPro" id="IPR001680">
    <property type="entry name" value="WD40_rpt"/>
</dbReference>
<dbReference type="GO" id="GO:0005634">
    <property type="term" value="C:nucleus"/>
    <property type="evidence" value="ECO:0007669"/>
    <property type="project" value="UniProtKB-SubCell"/>
</dbReference>
<keyword evidence="5" id="KW-0539">Nucleus</keyword>
<comment type="caution">
    <text evidence="10">The sequence shown here is derived from an EMBL/GenBank/DDBJ whole genome shotgun (WGS) entry which is preliminary data.</text>
</comment>
<evidence type="ECO:0000256" key="2">
    <source>
        <dbReference type="ARBA" id="ARBA00007625"/>
    </source>
</evidence>
<evidence type="ECO:0000256" key="4">
    <source>
        <dbReference type="ARBA" id="ARBA00022737"/>
    </source>
</evidence>
<dbReference type="InterPro" id="IPR015943">
    <property type="entry name" value="WD40/YVTN_repeat-like_dom_sf"/>
</dbReference>
<evidence type="ECO:0000313" key="10">
    <source>
        <dbReference type="EMBL" id="CAG8546112.1"/>
    </source>
</evidence>
<dbReference type="SMART" id="SM00320">
    <property type="entry name" value="WD40"/>
    <property type="match status" value="7"/>
</dbReference>
<evidence type="ECO:0000256" key="9">
    <source>
        <dbReference type="SAM" id="MobiDB-lite"/>
    </source>
</evidence>
<dbReference type="OrthoDB" id="2288928at2759"/>
<feature type="repeat" description="WD" evidence="8">
    <location>
        <begin position="275"/>
        <end position="302"/>
    </location>
</feature>
<comment type="subcellular location">
    <subcellularLocation>
        <location evidence="1">Nucleus</location>
    </subcellularLocation>
</comment>
<dbReference type="PIRSF" id="PIRSF038169">
    <property type="entry name" value="WD_repeat_p55"/>
    <property type="match status" value="1"/>
</dbReference>
<dbReference type="SUPFAM" id="SSF50978">
    <property type="entry name" value="WD40 repeat-like"/>
    <property type="match status" value="1"/>
</dbReference>
<organism evidence="10 11">
    <name type="scientific">Acaulospora morrowiae</name>
    <dbReference type="NCBI Taxonomy" id="94023"/>
    <lineage>
        <taxon>Eukaryota</taxon>
        <taxon>Fungi</taxon>
        <taxon>Fungi incertae sedis</taxon>
        <taxon>Mucoromycota</taxon>
        <taxon>Glomeromycotina</taxon>
        <taxon>Glomeromycetes</taxon>
        <taxon>Diversisporales</taxon>
        <taxon>Acaulosporaceae</taxon>
        <taxon>Acaulospora</taxon>
    </lineage>
</organism>
<dbReference type="InterPro" id="IPR050505">
    <property type="entry name" value="WDR55/POC1"/>
</dbReference>
<dbReference type="Gene3D" id="2.130.10.10">
    <property type="entry name" value="YVTN repeat-like/Quinoprotein amine dehydrogenase"/>
    <property type="match status" value="2"/>
</dbReference>
<dbReference type="PROSITE" id="PS50082">
    <property type="entry name" value="WD_REPEATS_2"/>
    <property type="match status" value="4"/>
</dbReference>
<feature type="region of interest" description="Disordered" evidence="9">
    <location>
        <begin position="309"/>
        <end position="337"/>
    </location>
</feature>
<proteinExistence type="inferred from homology"/>
<dbReference type="InterPro" id="IPR036322">
    <property type="entry name" value="WD40_repeat_dom_sf"/>
</dbReference>
<reference evidence="10" key="1">
    <citation type="submission" date="2021-06" db="EMBL/GenBank/DDBJ databases">
        <authorList>
            <person name="Kallberg Y."/>
            <person name="Tangrot J."/>
            <person name="Rosling A."/>
        </authorList>
    </citation>
    <scope>NUCLEOTIDE SEQUENCE</scope>
    <source>
        <strain evidence="10">CL551</strain>
    </source>
</reference>
<gene>
    <name evidence="10" type="ORF">AMORRO_LOCUS5357</name>
</gene>
<evidence type="ECO:0000256" key="5">
    <source>
        <dbReference type="ARBA" id="ARBA00023242"/>
    </source>
</evidence>
<dbReference type="PROSITE" id="PS00678">
    <property type="entry name" value="WD_REPEATS_1"/>
    <property type="match status" value="2"/>
</dbReference>
<name>A0A9N9FM59_9GLOM</name>
<sequence>TQAQILQPDPLTFENLVFDLAFHPHQNIIATGLITGEVFCHRYATEANAENQNILSIRPHRKSCRGLEFNHDGTVLFSVSKDKSIQVIDLETGEILVSKSGAHEKPINRILRLNENALATGDDDGYIKIWDTRTGGELMEYSDHQDFISDFAFRAETKNLIATSGDGTLSVYDIRRPNFIAMSDNQDDELLSVVIIKDNRKVVAGTQSGVLNLFSWGEWEDCNDRFIGHPSSIDTIVKINEDMICTGSSDGIVRVIGILPNKFLGVIGDHGDFPIEKIQISHDNALLASCSHDNSVRLWDIRHLYEDDDDSNDGNGENDNADANMDVESGNIDGKGKSLENSSNNFFCDL</sequence>
<dbReference type="PANTHER" id="PTHR44019">
    <property type="entry name" value="WD REPEAT-CONTAINING PROTEIN 55"/>
    <property type="match status" value="1"/>
</dbReference>
<feature type="repeat" description="WD" evidence="8">
    <location>
        <begin position="57"/>
        <end position="98"/>
    </location>
</feature>
<evidence type="ECO:0000256" key="1">
    <source>
        <dbReference type="ARBA" id="ARBA00004123"/>
    </source>
</evidence>
<dbReference type="InterPro" id="IPR019775">
    <property type="entry name" value="WD40_repeat_CS"/>
</dbReference>
<evidence type="ECO:0000256" key="6">
    <source>
        <dbReference type="ARBA" id="ARBA00039238"/>
    </source>
</evidence>
<evidence type="ECO:0000256" key="8">
    <source>
        <dbReference type="PROSITE-ProRule" id="PRU00221"/>
    </source>
</evidence>
<dbReference type="PANTHER" id="PTHR44019:SF20">
    <property type="entry name" value="WD REPEAT-CONTAINING PROTEIN 55"/>
    <property type="match status" value="1"/>
</dbReference>
<feature type="non-terminal residue" evidence="10">
    <location>
        <position position="350"/>
    </location>
</feature>
<dbReference type="Pfam" id="PF24796">
    <property type="entry name" value="WDR55"/>
    <property type="match status" value="1"/>
</dbReference>
<feature type="repeat" description="WD" evidence="8">
    <location>
        <begin position="114"/>
        <end position="140"/>
    </location>
</feature>